<organism evidence="9 10">
    <name type="scientific">Agromyces allii</name>
    <dbReference type="NCBI Taxonomy" id="393607"/>
    <lineage>
        <taxon>Bacteria</taxon>
        <taxon>Bacillati</taxon>
        <taxon>Actinomycetota</taxon>
        <taxon>Actinomycetes</taxon>
        <taxon>Micrococcales</taxon>
        <taxon>Microbacteriaceae</taxon>
        <taxon>Agromyces</taxon>
    </lineage>
</organism>
<dbReference type="PANTHER" id="PTHR30572">
    <property type="entry name" value="MEMBRANE COMPONENT OF TRANSPORTER-RELATED"/>
    <property type="match status" value="1"/>
</dbReference>
<evidence type="ECO:0000313" key="10">
    <source>
        <dbReference type="Proteomes" id="UP001499954"/>
    </source>
</evidence>
<evidence type="ECO:0000259" key="8">
    <source>
        <dbReference type="Pfam" id="PF02687"/>
    </source>
</evidence>
<keyword evidence="5 7" id="KW-0472">Membrane</keyword>
<reference evidence="9 10" key="1">
    <citation type="journal article" date="2019" name="Int. J. Syst. Evol. Microbiol.">
        <title>The Global Catalogue of Microorganisms (GCM) 10K type strain sequencing project: providing services to taxonomists for standard genome sequencing and annotation.</title>
        <authorList>
            <consortium name="The Broad Institute Genomics Platform"/>
            <consortium name="The Broad Institute Genome Sequencing Center for Infectious Disease"/>
            <person name="Wu L."/>
            <person name="Ma J."/>
        </authorList>
    </citation>
    <scope>NUCLEOTIDE SEQUENCE [LARGE SCALE GENOMIC DNA]</scope>
    <source>
        <strain evidence="9 10">JCM 13584</strain>
    </source>
</reference>
<dbReference type="EMBL" id="BAAAMK010000014">
    <property type="protein sequence ID" value="GAA1968238.1"/>
    <property type="molecule type" value="Genomic_DNA"/>
</dbReference>
<dbReference type="InterPro" id="IPR003838">
    <property type="entry name" value="ABC3_permease_C"/>
</dbReference>
<comment type="subcellular location">
    <subcellularLocation>
        <location evidence="1">Cell membrane</location>
        <topology evidence="1">Multi-pass membrane protein</topology>
    </subcellularLocation>
</comment>
<evidence type="ECO:0000256" key="4">
    <source>
        <dbReference type="ARBA" id="ARBA00022989"/>
    </source>
</evidence>
<evidence type="ECO:0000256" key="3">
    <source>
        <dbReference type="ARBA" id="ARBA00022692"/>
    </source>
</evidence>
<feature type="transmembrane region" description="Helical" evidence="7">
    <location>
        <begin position="12"/>
        <end position="38"/>
    </location>
</feature>
<gene>
    <name evidence="9" type="ORF">GCM10009717_38970</name>
</gene>
<feature type="transmembrane region" description="Helical" evidence="7">
    <location>
        <begin position="330"/>
        <end position="353"/>
    </location>
</feature>
<comment type="caution">
    <text evidence="9">The sequence shown here is derived from an EMBL/GenBank/DDBJ whole genome shotgun (WGS) entry which is preliminary data.</text>
</comment>
<keyword evidence="4 7" id="KW-1133">Transmembrane helix</keyword>
<protein>
    <recommendedName>
        <fullName evidence="8">ABC3 transporter permease C-terminal domain-containing protein</fullName>
    </recommendedName>
</protein>
<feature type="domain" description="ABC3 transporter permease C-terminal" evidence="8">
    <location>
        <begin position="253"/>
        <end position="356"/>
    </location>
</feature>
<evidence type="ECO:0000256" key="2">
    <source>
        <dbReference type="ARBA" id="ARBA00022475"/>
    </source>
</evidence>
<evidence type="ECO:0000256" key="7">
    <source>
        <dbReference type="SAM" id="Phobius"/>
    </source>
</evidence>
<name>A0ABN2RFD2_9MICO</name>
<accession>A0ABN2RFD2</accession>
<keyword evidence="3 7" id="KW-0812">Transmembrane</keyword>
<dbReference type="Pfam" id="PF02687">
    <property type="entry name" value="FtsX"/>
    <property type="match status" value="1"/>
</dbReference>
<sequence length="365" mass="37120">MRRALAVAREAAVSAWASPVATTITIVMIAGMCAAVLLTSGRTVGAEQAVISSIDSAGTRSIVIRAEPAANLNSSVLDRIRSLGGVEWAGAFGSANDVQNGAFPGGTRVPLRLVWADDWRIIGLPRDPARVGDIAWGSQAALDQLGMPDSIGTITDTDGIGFAVGGLLDLPAHLAFLEPALFAPQPPDSVGPVSVLVVIAERPDLVAPVASAVTGVLAVDDPTKVTVQTSAALATLRGLIEGQLGAFGRGLTVGILLLTSALAAAILYGLVMLRRKDFGRRRALGASQRLIIALLVTQTGLISALGAITGSTVALGVLASTGDPLPGSAYVAGLIVLAVAVGVIASLLPAIAAARREPIRELRVP</sequence>
<dbReference type="InterPro" id="IPR050250">
    <property type="entry name" value="Macrolide_Exporter_MacB"/>
</dbReference>
<comment type="similarity">
    <text evidence="6">Belongs to the ABC-4 integral membrane protein family.</text>
</comment>
<feature type="transmembrane region" description="Helical" evidence="7">
    <location>
        <begin position="292"/>
        <end position="318"/>
    </location>
</feature>
<proteinExistence type="inferred from homology"/>
<keyword evidence="10" id="KW-1185">Reference proteome</keyword>
<dbReference type="PANTHER" id="PTHR30572:SF4">
    <property type="entry name" value="ABC TRANSPORTER PERMEASE YTRF"/>
    <property type="match status" value="1"/>
</dbReference>
<evidence type="ECO:0000256" key="1">
    <source>
        <dbReference type="ARBA" id="ARBA00004651"/>
    </source>
</evidence>
<dbReference type="RefSeq" id="WP_246200799.1">
    <property type="nucleotide sequence ID" value="NZ_BAAAMK010000014.1"/>
</dbReference>
<feature type="transmembrane region" description="Helical" evidence="7">
    <location>
        <begin position="251"/>
        <end position="271"/>
    </location>
</feature>
<evidence type="ECO:0000256" key="5">
    <source>
        <dbReference type="ARBA" id="ARBA00023136"/>
    </source>
</evidence>
<evidence type="ECO:0000256" key="6">
    <source>
        <dbReference type="ARBA" id="ARBA00038076"/>
    </source>
</evidence>
<dbReference type="Proteomes" id="UP001499954">
    <property type="component" value="Unassembled WGS sequence"/>
</dbReference>
<keyword evidence="2" id="KW-1003">Cell membrane</keyword>
<evidence type="ECO:0000313" key="9">
    <source>
        <dbReference type="EMBL" id="GAA1968238.1"/>
    </source>
</evidence>